<evidence type="ECO:0000256" key="1">
    <source>
        <dbReference type="SAM" id="Phobius"/>
    </source>
</evidence>
<feature type="transmembrane region" description="Helical" evidence="1">
    <location>
        <begin position="44"/>
        <end position="67"/>
    </location>
</feature>
<feature type="transmembrane region" description="Helical" evidence="1">
    <location>
        <begin position="156"/>
        <end position="178"/>
    </location>
</feature>
<dbReference type="EMBL" id="MN741006">
    <property type="protein sequence ID" value="QHU22398.1"/>
    <property type="molecule type" value="Genomic_DNA"/>
</dbReference>
<keyword evidence="1" id="KW-1133">Transmembrane helix</keyword>
<organism evidence="2">
    <name type="scientific">viral metagenome</name>
    <dbReference type="NCBI Taxonomy" id="1070528"/>
    <lineage>
        <taxon>unclassified sequences</taxon>
        <taxon>metagenomes</taxon>
        <taxon>organismal metagenomes</taxon>
    </lineage>
</organism>
<keyword evidence="1" id="KW-0472">Membrane</keyword>
<proteinExistence type="predicted"/>
<keyword evidence="1" id="KW-0812">Transmembrane</keyword>
<dbReference type="AlphaFoldDB" id="A0A6C0L1I6"/>
<sequence length="192" mass="22097">MKKTNESKTEIERQYFNLVSMVFLLLFLFYAMKNGFERGFKLSLFIWCLTVCTTPISTASILLSFPIKIFTTIPMFVTKFVSSMLGLGLLVYFYKSNYDLISKNPLGRAFIKIMQKNLYSLFVVSIVASVLSSYILDTLVDNFLLSVVPTFSKSKLAELLFVILAFICLNVAYFNILIKNKIFTIDMRSYFL</sequence>
<evidence type="ECO:0000313" key="2">
    <source>
        <dbReference type="EMBL" id="QHU22398.1"/>
    </source>
</evidence>
<accession>A0A6C0L1I6</accession>
<feature type="transmembrane region" description="Helical" evidence="1">
    <location>
        <begin position="73"/>
        <end position="94"/>
    </location>
</feature>
<feature type="transmembrane region" description="Helical" evidence="1">
    <location>
        <begin position="118"/>
        <end position="136"/>
    </location>
</feature>
<name>A0A6C0L1I6_9ZZZZ</name>
<feature type="transmembrane region" description="Helical" evidence="1">
    <location>
        <begin position="15"/>
        <end position="32"/>
    </location>
</feature>
<protein>
    <submittedName>
        <fullName evidence="2">Uncharacterized protein</fullName>
    </submittedName>
</protein>
<reference evidence="2" key="1">
    <citation type="journal article" date="2020" name="Nature">
        <title>Giant virus diversity and host interactions through global metagenomics.</title>
        <authorList>
            <person name="Schulz F."/>
            <person name="Roux S."/>
            <person name="Paez-Espino D."/>
            <person name="Jungbluth S."/>
            <person name="Walsh D.A."/>
            <person name="Denef V.J."/>
            <person name="McMahon K.D."/>
            <person name="Konstantinidis K.T."/>
            <person name="Eloe-Fadrosh E.A."/>
            <person name="Kyrpides N.C."/>
            <person name="Woyke T."/>
        </authorList>
    </citation>
    <scope>NUCLEOTIDE SEQUENCE</scope>
    <source>
        <strain evidence="2">GVMAG-S-ERX555907-102</strain>
    </source>
</reference>